<evidence type="ECO:0000313" key="2">
    <source>
        <dbReference type="EMBL" id="GEK79270.1"/>
    </source>
</evidence>
<dbReference type="RefSeq" id="WP_318279053.1">
    <property type="nucleotide sequence ID" value="NZ_BJUU01000002.1"/>
</dbReference>
<dbReference type="Gene3D" id="3.30.1460.30">
    <property type="entry name" value="YgaC/TfoX-N like chaperone"/>
    <property type="match status" value="1"/>
</dbReference>
<gene>
    <name evidence="2" type="ORF">ABA31_06210</name>
</gene>
<evidence type="ECO:0000259" key="1">
    <source>
        <dbReference type="Pfam" id="PF04993"/>
    </source>
</evidence>
<dbReference type="AlphaFoldDB" id="A0AA87RF05"/>
<accession>A0AA87RF05</accession>
<keyword evidence="3" id="KW-1185">Reference proteome</keyword>
<protein>
    <recommendedName>
        <fullName evidence="1">TfoX N-terminal domain-containing protein</fullName>
    </recommendedName>
</protein>
<proteinExistence type="predicted"/>
<reference evidence="2 3" key="1">
    <citation type="submission" date="2019-07" db="EMBL/GenBank/DDBJ databases">
        <title>Whole genome shotgun sequence of Agrococcus baldri NBRC 103055.</title>
        <authorList>
            <person name="Hosoyama A."/>
            <person name="Uohara A."/>
            <person name="Ohji S."/>
            <person name="Ichikawa N."/>
        </authorList>
    </citation>
    <scope>NUCLEOTIDE SEQUENCE [LARGE SCALE GENOMIC DNA]</scope>
    <source>
        <strain evidence="2 3">NBRC 103055</strain>
    </source>
</reference>
<comment type="caution">
    <text evidence="2">The sequence shown here is derived from an EMBL/GenBank/DDBJ whole genome shotgun (WGS) entry which is preliminary data.</text>
</comment>
<sequence>MSRRTAVMPEPQAALVERVRARLADEPTREVAMFGGRAFMVRGAMAVSAWRDGSLLVRVADDAGPALQQRPGAAQALMGERDMGPGWLTVDAEALADEPALTTWIGIALDHNRTVTGDP</sequence>
<dbReference type="SUPFAM" id="SSF159894">
    <property type="entry name" value="YgaC/TfoX-N like"/>
    <property type="match status" value="1"/>
</dbReference>
<dbReference type="Proteomes" id="UP000321749">
    <property type="component" value="Unassembled WGS sequence"/>
</dbReference>
<dbReference type="Pfam" id="PF04993">
    <property type="entry name" value="TfoX_N"/>
    <property type="match status" value="1"/>
</dbReference>
<dbReference type="EMBL" id="BJUU01000002">
    <property type="protein sequence ID" value="GEK79270.1"/>
    <property type="molecule type" value="Genomic_DNA"/>
</dbReference>
<feature type="domain" description="TfoX N-terminal" evidence="1">
    <location>
        <begin position="28"/>
        <end position="110"/>
    </location>
</feature>
<dbReference type="InterPro" id="IPR007076">
    <property type="entry name" value="TfoX_N"/>
</dbReference>
<organism evidence="2 3">
    <name type="scientific">Agrococcus baldri</name>
    <dbReference type="NCBI Taxonomy" id="153730"/>
    <lineage>
        <taxon>Bacteria</taxon>
        <taxon>Bacillati</taxon>
        <taxon>Actinomycetota</taxon>
        <taxon>Actinomycetes</taxon>
        <taxon>Micrococcales</taxon>
        <taxon>Microbacteriaceae</taxon>
        <taxon>Agrococcus</taxon>
    </lineage>
</organism>
<name>A0AA87RF05_9MICO</name>
<evidence type="ECO:0000313" key="3">
    <source>
        <dbReference type="Proteomes" id="UP000321749"/>
    </source>
</evidence>